<dbReference type="SUPFAM" id="SSF52172">
    <property type="entry name" value="CheY-like"/>
    <property type="match status" value="1"/>
</dbReference>
<keyword evidence="8" id="KW-0547">Nucleotide-binding</keyword>
<dbReference type="PANTHER" id="PTHR45339">
    <property type="entry name" value="HYBRID SIGNAL TRANSDUCTION HISTIDINE KINASE J"/>
    <property type="match status" value="1"/>
</dbReference>
<dbReference type="SMART" id="SM00387">
    <property type="entry name" value="HATPase_c"/>
    <property type="match status" value="1"/>
</dbReference>
<dbReference type="InterPro" id="IPR005467">
    <property type="entry name" value="His_kinase_dom"/>
</dbReference>
<dbReference type="InterPro" id="IPR011006">
    <property type="entry name" value="CheY-like_superfamily"/>
</dbReference>
<dbReference type="SMART" id="SM00388">
    <property type="entry name" value="HisKA"/>
    <property type="match status" value="1"/>
</dbReference>
<sequence>MKTTNKKIFSQTPRNLFLLLLIFIIGIGSQAILNLSISNFISDLDLQVRNSEVENLIGQEITLEIYKIESDFFQMAAFPNRHLRKILIEDILEQQEEIEHALEILNKGGTYKHRIDLNLPNTEEQFEILHYQPKKLDNFSFSRADILPKFKIINQKIGELTQRLIHIDGLRKDQSPELSKAITDLKLQVKFFQPLFHRLKEDANHIFYRNKLDFQQTRVEVAQKKTHYRNIQLSLTMSVLILGLMAFYTLSRNIKNTTQQIQKNQDYTQDILDSQTNIIIVNDGFNIIDASGGFFKFFSGYPTLHAFSQDYDCICNLFIKEPGLIYRFEDQNWIDFLINNPEEIHKCKVLYKDKITTFQINAVKSDKYHRYIISMFDISENEKINADLQEQKNRALEATNAKGAFLANMSHEIRTPLNAILGFIGLLKDKYNDEESTKYLNTIDHSSHSLLGIINDILDFSKIESGKLDTDPVEFEPHKEFSTTADLFRARCSEKKLSFTIELSENLPKGLKSDILRIKQVLSNLISNAIKFTESHKTITLKIDYQDGLLYCCIEDQGIGISPEAIENIFDAFSQAEVSTTRKYGGTGLGLAISSKLINMLGGELKVESTLGKGSRFYFSIPAEPVEVSDKLPSEENQTVHFSGHILLVEDNKTNQLLMSAILKKQGLTFDIAQDGLEAIEAVKAKRYDLVLMDENMPNLNGIEATKTIRLWEKEKPIKESPLPIIALTANAMTGDRERFISAGMNEYLTKPVNIPKLIAVFGEFLSTKQSKA</sequence>
<evidence type="ECO:0000256" key="1">
    <source>
        <dbReference type="ARBA" id="ARBA00000085"/>
    </source>
</evidence>
<keyword evidence="4" id="KW-0902">Two-component regulatory system</keyword>
<keyword evidence="9" id="KW-1185">Reference proteome</keyword>
<protein>
    <recommendedName>
        <fullName evidence="2">histidine kinase</fullName>
        <ecNumber evidence="2">2.7.13.3</ecNumber>
    </recommendedName>
</protein>
<comment type="catalytic activity">
    <reaction evidence="1">
        <text>ATP + protein L-histidine = ADP + protein N-phospho-L-histidine.</text>
        <dbReference type="EC" id="2.7.13.3"/>
    </reaction>
</comment>
<dbReference type="CDD" id="cd00082">
    <property type="entry name" value="HisKA"/>
    <property type="match status" value="1"/>
</dbReference>
<reference evidence="8 9" key="1">
    <citation type="submission" date="2022-06" db="EMBL/GenBank/DDBJ databases">
        <title>Thiomicrohabdus sp. nov, an obligately chemolithoautotrophic, sulfur-oxidizing bacterium isolated from beach of Guanyin Mountain. Amoy.</title>
        <authorList>
            <person name="Zhu H."/>
        </authorList>
    </citation>
    <scope>NUCLEOTIDE SEQUENCE [LARGE SCALE GENOMIC DNA]</scope>
    <source>
        <strain evidence="8 9">XGS-01</strain>
    </source>
</reference>
<evidence type="ECO:0000313" key="9">
    <source>
        <dbReference type="Proteomes" id="UP001222275"/>
    </source>
</evidence>
<feature type="domain" description="Response regulatory" evidence="7">
    <location>
        <begin position="645"/>
        <end position="766"/>
    </location>
</feature>
<organism evidence="8 9">
    <name type="scientific">Thiomicrorhabdus lithotrophica</name>
    <dbReference type="NCBI Taxonomy" id="2949997"/>
    <lineage>
        <taxon>Bacteria</taxon>
        <taxon>Pseudomonadati</taxon>
        <taxon>Pseudomonadota</taxon>
        <taxon>Gammaproteobacteria</taxon>
        <taxon>Thiotrichales</taxon>
        <taxon>Piscirickettsiaceae</taxon>
        <taxon>Thiomicrorhabdus</taxon>
    </lineage>
</organism>
<dbReference type="Gene3D" id="3.40.50.2300">
    <property type="match status" value="1"/>
</dbReference>
<gene>
    <name evidence="8" type="ORF">NR989_01145</name>
</gene>
<keyword evidence="3 5" id="KW-0597">Phosphoprotein</keyword>
<dbReference type="Pfam" id="PF00072">
    <property type="entry name" value="Response_reg"/>
    <property type="match status" value="1"/>
</dbReference>
<evidence type="ECO:0000256" key="5">
    <source>
        <dbReference type="PROSITE-ProRule" id="PRU00169"/>
    </source>
</evidence>
<dbReference type="SMART" id="SM00448">
    <property type="entry name" value="REC"/>
    <property type="match status" value="1"/>
</dbReference>
<evidence type="ECO:0000256" key="2">
    <source>
        <dbReference type="ARBA" id="ARBA00012438"/>
    </source>
</evidence>
<dbReference type="Pfam" id="PF00512">
    <property type="entry name" value="HisKA"/>
    <property type="match status" value="1"/>
</dbReference>
<dbReference type="RefSeq" id="WP_275595136.1">
    <property type="nucleotide sequence ID" value="NZ_CP102381.1"/>
</dbReference>
<dbReference type="InterPro" id="IPR036097">
    <property type="entry name" value="HisK_dim/P_sf"/>
</dbReference>
<accession>A0ABY8CA90</accession>
<dbReference type="CDD" id="cd17546">
    <property type="entry name" value="REC_hyHK_CKI1_RcsC-like"/>
    <property type="match status" value="1"/>
</dbReference>
<feature type="modified residue" description="4-aspartylphosphate" evidence="5">
    <location>
        <position position="694"/>
    </location>
</feature>
<dbReference type="PRINTS" id="PR00344">
    <property type="entry name" value="BCTRLSENSOR"/>
</dbReference>
<evidence type="ECO:0000256" key="4">
    <source>
        <dbReference type="ARBA" id="ARBA00023012"/>
    </source>
</evidence>
<dbReference type="Gene3D" id="1.10.287.130">
    <property type="match status" value="1"/>
</dbReference>
<dbReference type="Proteomes" id="UP001222275">
    <property type="component" value="Chromosome"/>
</dbReference>
<keyword evidence="8" id="KW-0067">ATP-binding</keyword>
<evidence type="ECO:0000259" key="6">
    <source>
        <dbReference type="PROSITE" id="PS50109"/>
    </source>
</evidence>
<dbReference type="Pfam" id="PF02518">
    <property type="entry name" value="HATPase_c"/>
    <property type="match status" value="1"/>
</dbReference>
<dbReference type="InterPro" id="IPR003594">
    <property type="entry name" value="HATPase_dom"/>
</dbReference>
<dbReference type="PROSITE" id="PS50110">
    <property type="entry name" value="RESPONSE_REGULATORY"/>
    <property type="match status" value="1"/>
</dbReference>
<dbReference type="InterPro" id="IPR004358">
    <property type="entry name" value="Sig_transdc_His_kin-like_C"/>
</dbReference>
<proteinExistence type="predicted"/>
<evidence type="ECO:0000256" key="3">
    <source>
        <dbReference type="ARBA" id="ARBA00022553"/>
    </source>
</evidence>
<feature type="domain" description="Histidine kinase" evidence="6">
    <location>
        <begin position="408"/>
        <end position="625"/>
    </location>
</feature>
<evidence type="ECO:0000259" key="7">
    <source>
        <dbReference type="PROSITE" id="PS50110"/>
    </source>
</evidence>
<evidence type="ECO:0000313" key="8">
    <source>
        <dbReference type="EMBL" id="WEJ62879.1"/>
    </source>
</evidence>
<name>A0ABY8CA90_9GAMM</name>
<dbReference type="InterPro" id="IPR036890">
    <property type="entry name" value="HATPase_C_sf"/>
</dbReference>
<dbReference type="SUPFAM" id="SSF55874">
    <property type="entry name" value="ATPase domain of HSP90 chaperone/DNA topoisomerase II/histidine kinase"/>
    <property type="match status" value="1"/>
</dbReference>
<dbReference type="SUPFAM" id="SSF47384">
    <property type="entry name" value="Homodimeric domain of signal transducing histidine kinase"/>
    <property type="match status" value="1"/>
</dbReference>
<dbReference type="EC" id="2.7.13.3" evidence="2"/>
<dbReference type="InterPro" id="IPR001789">
    <property type="entry name" value="Sig_transdc_resp-reg_receiver"/>
</dbReference>
<dbReference type="Gene3D" id="3.30.565.10">
    <property type="entry name" value="Histidine kinase-like ATPase, C-terminal domain"/>
    <property type="match status" value="1"/>
</dbReference>
<dbReference type="PANTHER" id="PTHR45339:SF1">
    <property type="entry name" value="HYBRID SIGNAL TRANSDUCTION HISTIDINE KINASE J"/>
    <property type="match status" value="1"/>
</dbReference>
<dbReference type="CDD" id="cd16922">
    <property type="entry name" value="HATPase_EvgS-ArcB-TorS-like"/>
    <property type="match status" value="1"/>
</dbReference>
<dbReference type="GO" id="GO:0005524">
    <property type="term" value="F:ATP binding"/>
    <property type="evidence" value="ECO:0007669"/>
    <property type="project" value="UniProtKB-KW"/>
</dbReference>
<dbReference type="EMBL" id="CP102381">
    <property type="protein sequence ID" value="WEJ62879.1"/>
    <property type="molecule type" value="Genomic_DNA"/>
</dbReference>
<dbReference type="InterPro" id="IPR003661">
    <property type="entry name" value="HisK_dim/P_dom"/>
</dbReference>
<dbReference type="PROSITE" id="PS50109">
    <property type="entry name" value="HIS_KIN"/>
    <property type="match status" value="1"/>
</dbReference>